<evidence type="ECO:0000256" key="5">
    <source>
        <dbReference type="SAM" id="MobiDB-lite"/>
    </source>
</evidence>
<dbReference type="PROSITE" id="PS00518">
    <property type="entry name" value="ZF_RING_1"/>
    <property type="match status" value="1"/>
</dbReference>
<evidence type="ECO:0000256" key="1">
    <source>
        <dbReference type="ARBA" id="ARBA00022723"/>
    </source>
</evidence>
<evidence type="ECO:0000256" key="4">
    <source>
        <dbReference type="PROSITE-ProRule" id="PRU00175"/>
    </source>
</evidence>
<evidence type="ECO:0000256" key="2">
    <source>
        <dbReference type="ARBA" id="ARBA00022771"/>
    </source>
</evidence>
<gene>
    <name evidence="8" type="ORF">EgrG_002015400</name>
</gene>
<keyword evidence="2 4" id="KW-0863">Zinc-finger</keyword>
<keyword evidence="1" id="KW-0479">Metal-binding</keyword>
<dbReference type="Gene3D" id="3.30.40.10">
    <property type="entry name" value="Zinc/RING finger domain, C3HC4 (zinc finger)"/>
    <property type="match status" value="1"/>
</dbReference>
<keyword evidence="6" id="KW-0812">Transmembrane</keyword>
<dbReference type="SUPFAM" id="SSF57850">
    <property type="entry name" value="RING/U-box"/>
    <property type="match status" value="1"/>
</dbReference>
<dbReference type="Proteomes" id="UP000492820">
    <property type="component" value="Unassembled WGS sequence"/>
</dbReference>
<sequence length="120" mass="13410">MPPCQHVFCYPCISRYIQKSEAKCPICRTAFSKEDLRRSLQIEQLLSAKNNEPVPPCESDGYPKSFDFSSKPRSQQQVDRSKWVTTLAAGAAGVLIGVIGAALQCGFEKEKVERGFIFSY</sequence>
<evidence type="ECO:0000313" key="10">
    <source>
        <dbReference type="WBParaSite" id="EgrG_002015400"/>
    </source>
</evidence>
<dbReference type="GO" id="GO:0008270">
    <property type="term" value="F:zinc ion binding"/>
    <property type="evidence" value="ECO:0007669"/>
    <property type="project" value="UniProtKB-KW"/>
</dbReference>
<organism evidence="8">
    <name type="scientific">Echinococcus granulosus</name>
    <name type="common">Hydatid tapeworm</name>
    <dbReference type="NCBI Taxonomy" id="6210"/>
    <lineage>
        <taxon>Eukaryota</taxon>
        <taxon>Metazoa</taxon>
        <taxon>Spiralia</taxon>
        <taxon>Lophotrochozoa</taxon>
        <taxon>Platyhelminthes</taxon>
        <taxon>Cestoda</taxon>
        <taxon>Eucestoda</taxon>
        <taxon>Cyclophyllidea</taxon>
        <taxon>Taeniidae</taxon>
        <taxon>Echinococcus</taxon>
        <taxon>Echinococcus granulosus group</taxon>
    </lineage>
</organism>
<reference evidence="10" key="3">
    <citation type="submission" date="2020-10" db="UniProtKB">
        <authorList>
            <consortium name="WormBaseParasite"/>
        </authorList>
    </citation>
    <scope>IDENTIFICATION</scope>
</reference>
<keyword evidence="6" id="KW-1133">Transmembrane helix</keyword>
<evidence type="ECO:0000313" key="8">
    <source>
        <dbReference type="EMBL" id="CDS15250.1"/>
    </source>
</evidence>
<reference evidence="8 9" key="1">
    <citation type="journal article" date="2013" name="Nature">
        <title>The genomes of four tapeworm species reveal adaptations to parasitism.</title>
        <authorList>
            <person name="Tsai I.J."/>
            <person name="Zarowiecki M."/>
            <person name="Holroyd N."/>
            <person name="Garciarrubio A."/>
            <person name="Sanchez-Flores A."/>
            <person name="Brooks K.L."/>
            <person name="Tracey A."/>
            <person name="Bobes R.J."/>
            <person name="Fragoso G."/>
            <person name="Sciutto E."/>
            <person name="Aslett M."/>
            <person name="Beasley H."/>
            <person name="Bennett H.M."/>
            <person name="Cai J."/>
            <person name="Camicia F."/>
            <person name="Clark R."/>
            <person name="Cucher M."/>
            <person name="De Silva N."/>
            <person name="Day T.A."/>
            <person name="Deplazes P."/>
            <person name="Estrada K."/>
            <person name="Fernandez C."/>
            <person name="Holland P.W."/>
            <person name="Hou J."/>
            <person name="Hu S."/>
            <person name="Huckvale T."/>
            <person name="Hung S.S."/>
            <person name="Kamenetzky L."/>
            <person name="Keane J.A."/>
            <person name="Kiss F."/>
            <person name="Koziol U."/>
            <person name="Lambert O."/>
            <person name="Liu K."/>
            <person name="Luo X."/>
            <person name="Luo Y."/>
            <person name="Macchiaroli N."/>
            <person name="Nichol S."/>
            <person name="Paps J."/>
            <person name="Parkinson J."/>
            <person name="Pouchkina-Stantcheva N."/>
            <person name="Riddiford N."/>
            <person name="Rosenzvit M."/>
            <person name="Salinas G."/>
            <person name="Wasmuth J.D."/>
            <person name="Zamanian M."/>
            <person name="Zheng Y."/>
            <person name="Cai X."/>
            <person name="Soberon X."/>
            <person name="Olson P.D."/>
            <person name="Laclette J.P."/>
            <person name="Brehm K."/>
            <person name="Berriman M."/>
            <person name="Garciarrubio A."/>
            <person name="Bobes R.J."/>
            <person name="Fragoso G."/>
            <person name="Sanchez-Flores A."/>
            <person name="Estrada K."/>
            <person name="Cevallos M.A."/>
            <person name="Morett E."/>
            <person name="Gonzalez V."/>
            <person name="Portillo T."/>
            <person name="Ochoa-Leyva A."/>
            <person name="Jose M.V."/>
            <person name="Sciutto E."/>
            <person name="Landa A."/>
            <person name="Jimenez L."/>
            <person name="Valdes V."/>
            <person name="Carrero J.C."/>
            <person name="Larralde C."/>
            <person name="Morales-Montor J."/>
            <person name="Limon-Lason J."/>
            <person name="Soberon X."/>
            <person name="Laclette J.P."/>
        </authorList>
    </citation>
    <scope>NUCLEOTIDE SEQUENCE [LARGE SCALE GENOMIC DNA]</scope>
</reference>
<dbReference type="InterPro" id="IPR001841">
    <property type="entry name" value="Znf_RING"/>
</dbReference>
<feature type="domain" description="RING-type" evidence="7">
    <location>
        <begin position="3"/>
        <end position="28"/>
    </location>
</feature>
<feature type="compositionally biased region" description="Polar residues" evidence="5">
    <location>
        <begin position="67"/>
        <end position="77"/>
    </location>
</feature>
<keyword evidence="3" id="KW-0862">Zinc</keyword>
<evidence type="ECO:0000313" key="9">
    <source>
        <dbReference type="Proteomes" id="UP000492820"/>
    </source>
</evidence>
<proteinExistence type="predicted"/>
<protein>
    <submittedName>
        <fullName evidence="8">Zf-C3HC4_2 and Pfam-B_7383 and Pfam-B_16880 and Pfam-B_12017 and Pfam-B_10913 and Pfam-B_2478 and Pfam-B_3518 and Pfam-B_6278 domain containing protein</fullName>
    </submittedName>
</protein>
<reference evidence="8" key="2">
    <citation type="submission" date="2014-06" db="EMBL/GenBank/DDBJ databases">
        <authorList>
            <person name="Aslett M."/>
        </authorList>
    </citation>
    <scope>NUCLEOTIDE SEQUENCE</scope>
</reference>
<accession>A0A068WC89</accession>
<dbReference type="EMBL" id="LK028576">
    <property type="protein sequence ID" value="CDS15250.1"/>
    <property type="molecule type" value="Genomic_DNA"/>
</dbReference>
<dbReference type="OrthoDB" id="6276190at2759"/>
<dbReference type="PROSITE" id="PS50089">
    <property type="entry name" value="ZF_RING_2"/>
    <property type="match status" value="1"/>
</dbReference>
<feature type="region of interest" description="Disordered" evidence="5">
    <location>
        <begin position="47"/>
        <end position="77"/>
    </location>
</feature>
<name>A0A068WC89_ECHGR</name>
<dbReference type="Pfam" id="PF13923">
    <property type="entry name" value="zf-C3HC4_2"/>
    <property type="match status" value="1"/>
</dbReference>
<dbReference type="InterPro" id="IPR013083">
    <property type="entry name" value="Znf_RING/FYVE/PHD"/>
</dbReference>
<dbReference type="WBParaSite" id="EgrG_002015400">
    <property type="protein sequence ID" value="EgrG_002015400"/>
    <property type="gene ID" value="EgrG_002015400"/>
</dbReference>
<evidence type="ECO:0000256" key="6">
    <source>
        <dbReference type="SAM" id="Phobius"/>
    </source>
</evidence>
<evidence type="ECO:0000259" key="7">
    <source>
        <dbReference type="PROSITE" id="PS50089"/>
    </source>
</evidence>
<dbReference type="AlphaFoldDB" id="A0A068WC89"/>
<feature type="transmembrane region" description="Helical" evidence="6">
    <location>
        <begin position="83"/>
        <end position="103"/>
    </location>
</feature>
<evidence type="ECO:0000256" key="3">
    <source>
        <dbReference type="ARBA" id="ARBA00022833"/>
    </source>
</evidence>
<keyword evidence="6" id="KW-0472">Membrane</keyword>
<dbReference type="InterPro" id="IPR017907">
    <property type="entry name" value="Znf_RING_CS"/>
</dbReference>